<accession>A0ABR1F3Y9</accession>
<dbReference type="GeneID" id="90038567"/>
<feature type="region of interest" description="Disordered" evidence="1">
    <location>
        <begin position="526"/>
        <end position="548"/>
    </location>
</feature>
<feature type="compositionally biased region" description="Low complexity" evidence="1">
    <location>
        <begin position="333"/>
        <end position="342"/>
    </location>
</feature>
<keyword evidence="3" id="KW-1185">Reference proteome</keyword>
<dbReference type="EMBL" id="JBBJBU010000008">
    <property type="protein sequence ID" value="KAK7204530.1"/>
    <property type="molecule type" value="Genomic_DNA"/>
</dbReference>
<organism evidence="2 3">
    <name type="scientific">Myxozyma melibiosi</name>
    <dbReference type="NCBI Taxonomy" id="54550"/>
    <lineage>
        <taxon>Eukaryota</taxon>
        <taxon>Fungi</taxon>
        <taxon>Dikarya</taxon>
        <taxon>Ascomycota</taxon>
        <taxon>Saccharomycotina</taxon>
        <taxon>Lipomycetes</taxon>
        <taxon>Lipomycetales</taxon>
        <taxon>Lipomycetaceae</taxon>
        <taxon>Myxozyma</taxon>
    </lineage>
</organism>
<feature type="region of interest" description="Disordered" evidence="1">
    <location>
        <begin position="325"/>
        <end position="353"/>
    </location>
</feature>
<evidence type="ECO:0000256" key="1">
    <source>
        <dbReference type="SAM" id="MobiDB-lite"/>
    </source>
</evidence>
<protein>
    <recommendedName>
        <fullName evidence="4">CUE domain-containing protein</fullName>
    </recommendedName>
</protein>
<evidence type="ECO:0000313" key="3">
    <source>
        <dbReference type="Proteomes" id="UP001498771"/>
    </source>
</evidence>
<feature type="compositionally biased region" description="Basic and acidic residues" evidence="1">
    <location>
        <begin position="343"/>
        <end position="353"/>
    </location>
</feature>
<gene>
    <name evidence="2" type="ORF">BZA70DRAFT_281066</name>
</gene>
<dbReference type="Proteomes" id="UP001498771">
    <property type="component" value="Unassembled WGS sequence"/>
</dbReference>
<sequence length="611" mass="68760">MQSSPPLLLNPPTPPYPSTPLRRALIENDPQSWHLCLETWHTLATYFRALKPADRAKAVHFRKFLASFVSVSRDDDDLDQQQPDEQSEVFSSLKKDVYWLLTDEYSRSSTVSNIDMFWGFVALYIPHHSDRICTLFETFTSTSDQLLSRLQEFLLDRVRRGVFRLAELHAAQLLLARPAVAGVFGEFDRPWVKGLRSIVGAATKSDPPPPPLSSSSSSSTTAAATPAEIALKLAYLSIISLATTNPDGAATLLKRLLALLPPPAEVLPGEMLVALVVRTRLIPRLRGLGAVGTGLEGIVVSLETVRYRLPAGVERDVNKYFRRTARRREKKTQQQQQSSSQAAKKDEKKKEKQAQDDALLSVLDEEDAAKVVEIRQIFDGVRIRDAITLLAEHDKSVEGVIGYLVDHPEVYTRVSSEGESESESDREKVAEIQVDDEAKEEEELARRLDTLDFEPGTIHIGKRPALDADAMLHSTASERGDKQKIFDALALIYDEDEADERDDTYDDLDAGVVDDEEGEGLVSEVLNPEQQQRRKQQQQQREEEDPNEKMLWELYSRQLGAFETKMRGSKQRAEVKSATGWSDEQVEGWAKMLARDVSLFFFTLLWFDGGY</sequence>
<reference evidence="2 3" key="1">
    <citation type="submission" date="2024-03" db="EMBL/GenBank/DDBJ databases">
        <title>Genome-scale model development and genomic sequencing of the oleaginous clade Lipomyces.</title>
        <authorList>
            <consortium name="Lawrence Berkeley National Laboratory"/>
            <person name="Czajka J.J."/>
            <person name="Han Y."/>
            <person name="Kim J."/>
            <person name="Mondo S.J."/>
            <person name="Hofstad B.A."/>
            <person name="Robles A."/>
            <person name="Haridas S."/>
            <person name="Riley R."/>
            <person name="LaButti K."/>
            <person name="Pangilinan J."/>
            <person name="Andreopoulos W."/>
            <person name="Lipzen A."/>
            <person name="Yan J."/>
            <person name="Wang M."/>
            <person name="Ng V."/>
            <person name="Grigoriev I.V."/>
            <person name="Spatafora J.W."/>
            <person name="Magnuson J.K."/>
            <person name="Baker S.E."/>
            <person name="Pomraning K.R."/>
        </authorList>
    </citation>
    <scope>NUCLEOTIDE SEQUENCE [LARGE SCALE GENOMIC DNA]</scope>
    <source>
        <strain evidence="2 3">Phaff 52-87</strain>
    </source>
</reference>
<evidence type="ECO:0008006" key="4">
    <source>
        <dbReference type="Google" id="ProtNLM"/>
    </source>
</evidence>
<dbReference type="RefSeq" id="XP_064767563.1">
    <property type="nucleotide sequence ID" value="XM_064913055.1"/>
</dbReference>
<comment type="caution">
    <text evidence="2">The sequence shown here is derived from an EMBL/GenBank/DDBJ whole genome shotgun (WGS) entry which is preliminary data.</text>
</comment>
<proteinExistence type="predicted"/>
<evidence type="ECO:0000313" key="2">
    <source>
        <dbReference type="EMBL" id="KAK7204530.1"/>
    </source>
</evidence>
<name>A0ABR1F3Y9_9ASCO</name>